<reference evidence="2" key="1">
    <citation type="journal article" date="2023" name="Mol. Phylogenet. Evol.">
        <title>Genome-scale phylogeny and comparative genomics of the fungal order Sordariales.</title>
        <authorList>
            <person name="Hensen N."/>
            <person name="Bonometti L."/>
            <person name="Westerberg I."/>
            <person name="Brannstrom I.O."/>
            <person name="Guillou S."/>
            <person name="Cros-Aarteil S."/>
            <person name="Calhoun S."/>
            <person name="Haridas S."/>
            <person name="Kuo A."/>
            <person name="Mondo S."/>
            <person name="Pangilinan J."/>
            <person name="Riley R."/>
            <person name="LaButti K."/>
            <person name="Andreopoulos B."/>
            <person name="Lipzen A."/>
            <person name="Chen C."/>
            <person name="Yan M."/>
            <person name="Daum C."/>
            <person name="Ng V."/>
            <person name="Clum A."/>
            <person name="Steindorff A."/>
            <person name="Ohm R.A."/>
            <person name="Martin F."/>
            <person name="Silar P."/>
            <person name="Natvig D.O."/>
            <person name="Lalanne C."/>
            <person name="Gautier V."/>
            <person name="Ament-Velasquez S.L."/>
            <person name="Kruys A."/>
            <person name="Hutchinson M.I."/>
            <person name="Powell A.J."/>
            <person name="Barry K."/>
            <person name="Miller A.N."/>
            <person name="Grigoriev I.V."/>
            <person name="Debuchy R."/>
            <person name="Gladieux P."/>
            <person name="Hiltunen Thoren M."/>
            <person name="Johannesson H."/>
        </authorList>
    </citation>
    <scope>NUCLEOTIDE SEQUENCE</scope>
    <source>
        <strain evidence="2">CBS 168.71</strain>
    </source>
</reference>
<evidence type="ECO:0000313" key="3">
    <source>
        <dbReference type="Proteomes" id="UP001278766"/>
    </source>
</evidence>
<dbReference type="Proteomes" id="UP001278766">
    <property type="component" value="Unassembled WGS sequence"/>
</dbReference>
<keyword evidence="3" id="KW-1185">Reference proteome</keyword>
<gene>
    <name evidence="2" type="ORF">B0H64DRAFT_18881</name>
</gene>
<proteinExistence type="predicted"/>
<dbReference type="GeneID" id="87835970"/>
<dbReference type="AlphaFoldDB" id="A0AAE0HQ19"/>
<feature type="region of interest" description="Disordered" evidence="1">
    <location>
        <begin position="1"/>
        <end position="30"/>
    </location>
</feature>
<reference evidence="2" key="2">
    <citation type="submission" date="2023-06" db="EMBL/GenBank/DDBJ databases">
        <authorList>
            <consortium name="Lawrence Berkeley National Laboratory"/>
            <person name="Haridas S."/>
            <person name="Hensen N."/>
            <person name="Bonometti L."/>
            <person name="Westerberg I."/>
            <person name="Brannstrom I.O."/>
            <person name="Guillou S."/>
            <person name="Cros-Aarteil S."/>
            <person name="Calhoun S."/>
            <person name="Kuo A."/>
            <person name="Mondo S."/>
            <person name="Pangilinan J."/>
            <person name="Riley R."/>
            <person name="Labutti K."/>
            <person name="Andreopoulos B."/>
            <person name="Lipzen A."/>
            <person name="Chen C."/>
            <person name="Yanf M."/>
            <person name="Daum C."/>
            <person name="Ng V."/>
            <person name="Clum A."/>
            <person name="Steindorff A."/>
            <person name="Ohm R."/>
            <person name="Martin F."/>
            <person name="Silar P."/>
            <person name="Natvig D."/>
            <person name="Lalanne C."/>
            <person name="Gautier V."/>
            <person name="Ament-Velasquez S.L."/>
            <person name="Kruys A."/>
            <person name="Hutchinson M.I."/>
            <person name="Powell A.J."/>
            <person name="Barry K."/>
            <person name="Miller A.N."/>
            <person name="Grigoriev I.V."/>
            <person name="Debuchy R."/>
            <person name="Gladieux P."/>
            <person name="Thoren M.H."/>
            <person name="Johannesson H."/>
        </authorList>
    </citation>
    <scope>NUCLEOTIDE SEQUENCE</scope>
    <source>
        <strain evidence="2">CBS 168.71</strain>
    </source>
</reference>
<evidence type="ECO:0000256" key="1">
    <source>
        <dbReference type="SAM" id="MobiDB-lite"/>
    </source>
</evidence>
<organism evidence="2 3">
    <name type="scientific">Chaetomium fimeti</name>
    <dbReference type="NCBI Taxonomy" id="1854472"/>
    <lineage>
        <taxon>Eukaryota</taxon>
        <taxon>Fungi</taxon>
        <taxon>Dikarya</taxon>
        <taxon>Ascomycota</taxon>
        <taxon>Pezizomycotina</taxon>
        <taxon>Sordariomycetes</taxon>
        <taxon>Sordariomycetidae</taxon>
        <taxon>Sordariales</taxon>
        <taxon>Chaetomiaceae</taxon>
        <taxon>Chaetomium</taxon>
    </lineage>
</organism>
<evidence type="ECO:0000313" key="2">
    <source>
        <dbReference type="EMBL" id="KAK3300570.1"/>
    </source>
</evidence>
<dbReference type="SUPFAM" id="SSF52972">
    <property type="entry name" value="ITPase-like"/>
    <property type="match status" value="1"/>
</dbReference>
<dbReference type="EMBL" id="JAUEPN010000001">
    <property type="protein sequence ID" value="KAK3300570.1"/>
    <property type="molecule type" value="Genomic_DNA"/>
</dbReference>
<dbReference type="RefSeq" id="XP_062664084.1">
    <property type="nucleotide sequence ID" value="XM_062799022.1"/>
</dbReference>
<comment type="caution">
    <text evidence="2">The sequence shown here is derived from an EMBL/GenBank/DDBJ whole genome shotgun (WGS) entry which is preliminary data.</text>
</comment>
<protein>
    <submittedName>
        <fullName evidence="2">Uncharacterized protein</fullName>
    </submittedName>
</protein>
<sequence length="293" mass="31003">MSQSTAATAAAPNSDPKPDNNNRLYDPALPRDGTLLQQTLRPAPDAIALCTPHIPPSITTEPIIDVGLSLPNPNDVLLIIPTANASKTALFTSHLAATRPSHITSLTHLQIPAESGVGEQPYDSAGPRGAFNRVLGAVSALQVDPAHREALLKVRPGTVIVGAVENFVRRERGADGVVVPVDYGVVVMCRMSLASREPGPWEWRVGVSQGVTVPVEYWRAAEAFGFEDEAGTHGKVTVGEVIEANVEGVDSGNWFESLTAARVSRYDLLRGAMEGMEVPWPVATGADAPAVVV</sequence>
<name>A0AAE0HQ19_9PEZI</name>
<dbReference type="InterPro" id="IPR029001">
    <property type="entry name" value="ITPase-like_fam"/>
</dbReference>
<accession>A0AAE0HQ19</accession>